<evidence type="ECO:0000313" key="2">
    <source>
        <dbReference type="Proteomes" id="UP000284403"/>
    </source>
</evidence>
<name>A0A3R7N0P5_9TRYP</name>
<dbReference type="RefSeq" id="XP_029223759.1">
    <property type="nucleotide sequence ID" value="XM_029376153.1"/>
</dbReference>
<accession>A0A3R7N0P5</accession>
<keyword evidence="2" id="KW-1185">Reference proteome</keyword>
<comment type="caution">
    <text evidence="1">The sequence shown here is derived from an EMBL/GenBank/DDBJ whole genome shotgun (WGS) entry which is preliminary data.</text>
</comment>
<dbReference type="GeneID" id="40322944"/>
<dbReference type="EMBL" id="MKKU01001067">
    <property type="protein sequence ID" value="RNE98082.1"/>
    <property type="molecule type" value="Genomic_DNA"/>
</dbReference>
<protein>
    <submittedName>
        <fullName evidence="1">Uncharacterized protein</fullName>
    </submittedName>
</protein>
<dbReference type="AlphaFoldDB" id="A0A3R7N0P5"/>
<proteinExistence type="predicted"/>
<sequence length="135" mass="14020">MAVKRIRRSPCRDFLGVKCAVSAPPPNPLSRLAHTEGALAGSFQDRGGSKHKSAPWLRNGLCEGTSGHALSCPVLATRRANFGLEGLEAPGPYFGQPLARFLGDLFVLAGPELPLTSNGADGAAGLPEEGAALFL</sequence>
<dbReference type="Proteomes" id="UP000284403">
    <property type="component" value="Unassembled WGS sequence"/>
</dbReference>
<gene>
    <name evidence="1" type="ORF">Tco025E_09333</name>
</gene>
<organism evidence="1 2">
    <name type="scientific">Trypanosoma conorhini</name>
    <dbReference type="NCBI Taxonomy" id="83891"/>
    <lineage>
        <taxon>Eukaryota</taxon>
        <taxon>Discoba</taxon>
        <taxon>Euglenozoa</taxon>
        <taxon>Kinetoplastea</taxon>
        <taxon>Metakinetoplastina</taxon>
        <taxon>Trypanosomatida</taxon>
        <taxon>Trypanosomatidae</taxon>
        <taxon>Trypanosoma</taxon>
    </lineage>
</organism>
<evidence type="ECO:0000313" key="1">
    <source>
        <dbReference type="EMBL" id="RNE98082.1"/>
    </source>
</evidence>
<reference evidence="1 2" key="1">
    <citation type="journal article" date="2018" name="BMC Genomics">
        <title>Genomic comparison of Trypanosoma conorhini and Trypanosoma rangeli to Trypanosoma cruzi strains of high and low virulence.</title>
        <authorList>
            <person name="Bradwell K.R."/>
            <person name="Koparde V.N."/>
            <person name="Matveyev A.V."/>
            <person name="Serrano M.G."/>
            <person name="Alves J.M."/>
            <person name="Parikh H."/>
            <person name="Huang B."/>
            <person name="Lee V."/>
            <person name="Espinosa-Alvarez O."/>
            <person name="Ortiz P.A."/>
            <person name="Costa-Martins A.G."/>
            <person name="Teixeira M.M."/>
            <person name="Buck G.A."/>
        </authorList>
    </citation>
    <scope>NUCLEOTIDE SEQUENCE [LARGE SCALE GENOMIC DNA]</scope>
    <source>
        <strain evidence="1 2">025E</strain>
    </source>
</reference>